<dbReference type="Pfam" id="PF01590">
    <property type="entry name" value="GAF"/>
    <property type="match status" value="1"/>
</dbReference>
<keyword evidence="2" id="KW-0418">Kinase</keyword>
<reference evidence="6" key="1">
    <citation type="submission" date="2021-03" db="EMBL/GenBank/DDBJ databases">
        <title>Whole genome shotgun sequence of Actinoplanes auranticolor NBRC 12245.</title>
        <authorList>
            <person name="Komaki H."/>
            <person name="Tamura T."/>
        </authorList>
    </citation>
    <scope>NUCLEOTIDE SEQUENCE</scope>
    <source>
        <strain evidence="6">NBRC 12245</strain>
    </source>
</reference>
<dbReference type="GO" id="GO:0016301">
    <property type="term" value="F:kinase activity"/>
    <property type="evidence" value="ECO:0007669"/>
    <property type="project" value="UniProtKB-KW"/>
</dbReference>
<gene>
    <name evidence="6" type="ORF">Aau02nite_48310</name>
</gene>
<name>A0A919VQK1_9ACTN</name>
<dbReference type="InterPro" id="IPR036388">
    <property type="entry name" value="WH-like_DNA-bd_sf"/>
</dbReference>
<evidence type="ECO:0000313" key="7">
    <source>
        <dbReference type="Proteomes" id="UP000681340"/>
    </source>
</evidence>
<keyword evidence="3" id="KW-0805">Transcription regulation</keyword>
<evidence type="ECO:0000256" key="4">
    <source>
        <dbReference type="ARBA" id="ARBA00023163"/>
    </source>
</evidence>
<dbReference type="Gene3D" id="3.30.450.40">
    <property type="match status" value="1"/>
</dbReference>
<sequence length="548" mass="59315">MAPGSRAARPGTAEARLTAAVRRLQAEVDGLRRAQHSRAVIEQAKGLLAGRLGCSPEEAFTQLSWLSQQSNIKVTEVAAGLLGMAVPLAVQDPAPQMTPAADISRRFARRAPAAPDPATAALPSVTLLPEETTARYHLTCAAMGTVDDVHHLAETIWSEGLRHLGATAVLIGVLEPDGAVRLVSTHGLPRSVASAWQRVPSTLNVAFLKAVSNGRPLWITQEQAAAAGYELLGDGDLRACLPLNQQGRIFGVASIVWARDFHPDTTTRAYVSALAEACGRRVSQMLDGPGGQAVASPAAHWVEAVLESLPGSHALLSPVRDAAGQVEDWRFDLCSPEAMDASGRTADLICGRRLLDLYPHASSAGLFDGYLQVLRTGKPFTMEPTPLVLATERHQIPVIMSVRASRFGAGLLVHWRYHDAERRLLARLERVQRLGDAGWAEWNLITGEVEWSAETYAILNRDPAHGPVQFTALHRYVAPEDRDILTAAAERLRTDHEPIDLVMRLHRNGVRTPVRLVADPVVDGLGRLACVDAAVRRLPDHSGHDRQQ</sequence>
<accession>A0A919VQK1</accession>
<dbReference type="SUPFAM" id="SSF55781">
    <property type="entry name" value="GAF domain-like"/>
    <property type="match status" value="1"/>
</dbReference>
<dbReference type="EMBL" id="BOQL01000038">
    <property type="protein sequence ID" value="GIM71905.1"/>
    <property type="molecule type" value="Genomic_DNA"/>
</dbReference>
<dbReference type="SUPFAM" id="SSF52172">
    <property type="entry name" value="CheY-like"/>
    <property type="match status" value="1"/>
</dbReference>
<keyword evidence="4" id="KW-0804">Transcription</keyword>
<comment type="caution">
    <text evidence="6">The sequence shown here is derived from an EMBL/GenBank/DDBJ whole genome shotgun (WGS) entry which is preliminary data.</text>
</comment>
<dbReference type="Pfam" id="PF03861">
    <property type="entry name" value="ANTAR"/>
    <property type="match status" value="1"/>
</dbReference>
<protein>
    <recommendedName>
        <fullName evidence="5">ANTAR domain-containing protein</fullName>
    </recommendedName>
</protein>
<evidence type="ECO:0000256" key="1">
    <source>
        <dbReference type="ARBA" id="ARBA00022679"/>
    </source>
</evidence>
<dbReference type="AlphaFoldDB" id="A0A919VQK1"/>
<proteinExistence type="predicted"/>
<evidence type="ECO:0000256" key="2">
    <source>
        <dbReference type="ARBA" id="ARBA00022777"/>
    </source>
</evidence>
<evidence type="ECO:0000256" key="3">
    <source>
        <dbReference type="ARBA" id="ARBA00023015"/>
    </source>
</evidence>
<dbReference type="SUPFAM" id="SSF55785">
    <property type="entry name" value="PYP-like sensor domain (PAS domain)"/>
    <property type="match status" value="1"/>
</dbReference>
<dbReference type="GO" id="GO:0003723">
    <property type="term" value="F:RNA binding"/>
    <property type="evidence" value="ECO:0007669"/>
    <property type="project" value="InterPro"/>
</dbReference>
<dbReference type="Proteomes" id="UP000681340">
    <property type="component" value="Unassembled WGS sequence"/>
</dbReference>
<feature type="domain" description="ANTAR" evidence="5">
    <location>
        <begin position="21"/>
        <end position="82"/>
    </location>
</feature>
<dbReference type="InterPro" id="IPR011006">
    <property type="entry name" value="CheY-like_superfamily"/>
</dbReference>
<dbReference type="InterPro" id="IPR005561">
    <property type="entry name" value="ANTAR"/>
</dbReference>
<dbReference type="SMART" id="SM01012">
    <property type="entry name" value="ANTAR"/>
    <property type="match status" value="1"/>
</dbReference>
<evidence type="ECO:0000313" key="6">
    <source>
        <dbReference type="EMBL" id="GIM71905.1"/>
    </source>
</evidence>
<dbReference type="InterPro" id="IPR035965">
    <property type="entry name" value="PAS-like_dom_sf"/>
</dbReference>
<keyword evidence="7" id="KW-1185">Reference proteome</keyword>
<dbReference type="Gene3D" id="1.10.10.10">
    <property type="entry name" value="Winged helix-like DNA-binding domain superfamily/Winged helix DNA-binding domain"/>
    <property type="match status" value="1"/>
</dbReference>
<dbReference type="InterPro" id="IPR029016">
    <property type="entry name" value="GAF-like_dom_sf"/>
</dbReference>
<dbReference type="Gene3D" id="3.30.450.20">
    <property type="entry name" value="PAS domain"/>
    <property type="match status" value="2"/>
</dbReference>
<keyword evidence="1" id="KW-0808">Transferase</keyword>
<evidence type="ECO:0000259" key="5">
    <source>
        <dbReference type="PROSITE" id="PS50921"/>
    </source>
</evidence>
<dbReference type="InterPro" id="IPR003018">
    <property type="entry name" value="GAF"/>
</dbReference>
<dbReference type="PROSITE" id="PS50921">
    <property type="entry name" value="ANTAR"/>
    <property type="match status" value="1"/>
</dbReference>
<organism evidence="6 7">
    <name type="scientific">Actinoplanes auranticolor</name>
    <dbReference type="NCBI Taxonomy" id="47988"/>
    <lineage>
        <taxon>Bacteria</taxon>
        <taxon>Bacillati</taxon>
        <taxon>Actinomycetota</taxon>
        <taxon>Actinomycetes</taxon>
        <taxon>Micromonosporales</taxon>
        <taxon>Micromonosporaceae</taxon>
        <taxon>Actinoplanes</taxon>
    </lineage>
</organism>